<sequence>MDGKNKLLLTVFILTNSQVQGYPHGTPMDLCDTISPMRTQGLPLQSNDAPYVLLQTAISYKPGQVINGKYNLDFGRTLFYSLKTDLLVQKKKSEESRGNPLACSPNDQTLFKTDFCT</sequence>
<feature type="signal peptide" evidence="1">
    <location>
        <begin position="1"/>
        <end position="21"/>
    </location>
</feature>
<organism evidence="2 3">
    <name type="scientific">Trichonephila clavipes</name>
    <name type="common">Golden silk orbweaver</name>
    <name type="synonym">Nephila clavipes</name>
    <dbReference type="NCBI Taxonomy" id="2585209"/>
    <lineage>
        <taxon>Eukaryota</taxon>
        <taxon>Metazoa</taxon>
        <taxon>Ecdysozoa</taxon>
        <taxon>Arthropoda</taxon>
        <taxon>Chelicerata</taxon>
        <taxon>Arachnida</taxon>
        <taxon>Araneae</taxon>
        <taxon>Araneomorphae</taxon>
        <taxon>Entelegynae</taxon>
        <taxon>Araneoidea</taxon>
        <taxon>Nephilidae</taxon>
        <taxon>Trichonephila</taxon>
    </lineage>
</organism>
<evidence type="ECO:0000313" key="3">
    <source>
        <dbReference type="Proteomes" id="UP000887159"/>
    </source>
</evidence>
<reference evidence="2" key="1">
    <citation type="submission" date="2020-08" db="EMBL/GenBank/DDBJ databases">
        <title>Multicomponent nature underlies the extraordinary mechanical properties of spider dragline silk.</title>
        <authorList>
            <person name="Kono N."/>
            <person name="Nakamura H."/>
            <person name="Mori M."/>
            <person name="Yoshida Y."/>
            <person name="Ohtoshi R."/>
            <person name="Malay A.D."/>
            <person name="Moran D.A.P."/>
            <person name="Tomita M."/>
            <person name="Numata K."/>
            <person name="Arakawa K."/>
        </authorList>
    </citation>
    <scope>NUCLEOTIDE SEQUENCE</scope>
</reference>
<keyword evidence="1" id="KW-0732">Signal</keyword>
<evidence type="ECO:0000256" key="1">
    <source>
        <dbReference type="SAM" id="SignalP"/>
    </source>
</evidence>
<accession>A0A8X6VA22</accession>
<proteinExistence type="predicted"/>
<keyword evidence="3" id="KW-1185">Reference proteome</keyword>
<comment type="caution">
    <text evidence="2">The sequence shown here is derived from an EMBL/GenBank/DDBJ whole genome shotgun (WGS) entry which is preliminary data.</text>
</comment>
<dbReference type="Proteomes" id="UP000887159">
    <property type="component" value="Unassembled WGS sequence"/>
</dbReference>
<evidence type="ECO:0000313" key="2">
    <source>
        <dbReference type="EMBL" id="GFX99963.1"/>
    </source>
</evidence>
<gene>
    <name evidence="2" type="primary">AVEN_221294_1</name>
    <name evidence="2" type="ORF">TNCV_260001</name>
</gene>
<feature type="chain" id="PRO_5036481179" evidence="1">
    <location>
        <begin position="22"/>
        <end position="117"/>
    </location>
</feature>
<dbReference type="EMBL" id="BMAU01021215">
    <property type="protein sequence ID" value="GFX99963.1"/>
    <property type="molecule type" value="Genomic_DNA"/>
</dbReference>
<dbReference type="AlphaFoldDB" id="A0A8X6VA22"/>
<name>A0A8X6VA22_TRICX</name>
<protein>
    <submittedName>
        <fullName evidence="2">Reelin domain-containing protein</fullName>
    </submittedName>
</protein>